<dbReference type="GO" id="GO:0071111">
    <property type="term" value="F:cyclic-guanylate-specific phosphodiesterase activity"/>
    <property type="evidence" value="ECO:0007669"/>
    <property type="project" value="InterPro"/>
</dbReference>
<name>A0A249W6Q3_VIBPH</name>
<dbReference type="InterPro" id="IPR035919">
    <property type="entry name" value="EAL_sf"/>
</dbReference>
<dbReference type="InterPro" id="IPR050706">
    <property type="entry name" value="Cyclic-di-GMP_PDE-like"/>
</dbReference>
<sequence>MIRFELGNQICVCLSENDISLEINNTLHHAIPVSSNEYAILSTIATYGSLNAPISQRVIERKITQHYKMALPENGFKNAVAALRKKFRKLTEDHVSPTRNIIENIHRTGYFIPFTMLHTHQSGIYQQKRINQHTKNSVRKAFRICLRNKRIYTDIAWVLLVTTAIFFSVCYYAINSIVKHNYLDSALDIADSLSQMSCYADEDQLKGLFDNVKLVESSMMLDRFNIRCLVTPEAVVPVSQKAFNEWSDNSNYTTQSFDINNATILVRVKNINLQNNVESHISRFFLSGMKLYTNTGTSFEIGNTNGRYFHYQIKDTGYKEVYYISGPFKSIILLSLFFLVTLRHRSLQAFITYLFAIREFHIKLEPIYNTSTQQNIHYEALSRFKVKNTQRFIETLISNGLLLIHTILVIRAIYAKQPTLLVPISINVCPSLLRGRNFSTLYQELASRDCRLLTIEITENASMYYTSEIYDNVAKLKLLNCKISIDDFGTGNNNVSLISKINPDYLKIDREFVIGLKSDDKKVETLRQLIAMGNTYRCTVIVEGVETADSAHLLTTLGAYIHQGYFYPLHF</sequence>
<dbReference type="Gene3D" id="3.20.20.450">
    <property type="entry name" value="EAL domain"/>
    <property type="match status" value="1"/>
</dbReference>
<dbReference type="RefSeq" id="WP_005494781.1">
    <property type="nucleotide sequence ID" value="NZ_CP023248.2"/>
</dbReference>
<dbReference type="EMBL" id="LHQV01000033">
    <property type="protein sequence ID" value="OQJ95047.1"/>
    <property type="molecule type" value="Genomic_DNA"/>
</dbReference>
<dbReference type="AlphaFoldDB" id="A0A249W6Q3"/>
<dbReference type="EMBL" id="CP023248">
    <property type="protein sequence ID" value="ASZ51761.1"/>
    <property type="molecule type" value="Genomic_DNA"/>
</dbReference>
<feature type="transmembrane region" description="Helical" evidence="1">
    <location>
        <begin position="321"/>
        <end position="342"/>
    </location>
</feature>
<dbReference type="PANTHER" id="PTHR33121">
    <property type="entry name" value="CYCLIC DI-GMP PHOSPHODIESTERASE PDEF"/>
    <property type="match status" value="1"/>
</dbReference>
<keyword evidence="1" id="KW-0812">Transmembrane</keyword>
<keyword evidence="5" id="KW-1185">Reference proteome</keyword>
<reference evidence="3" key="2">
    <citation type="submission" date="2017-09" db="EMBL/GenBank/DDBJ databases">
        <authorList>
            <person name="Ehlers B."/>
            <person name="Leendertz F.H."/>
        </authorList>
    </citation>
    <scope>NUCLEOTIDE SEQUENCE</scope>
    <source>
        <strain evidence="3">MAVP-26</strain>
    </source>
</reference>
<evidence type="ECO:0000313" key="4">
    <source>
        <dbReference type="EMBL" id="OQJ95047.1"/>
    </source>
</evidence>
<dbReference type="InterPro" id="IPR001633">
    <property type="entry name" value="EAL_dom"/>
</dbReference>
<keyword evidence="1" id="KW-0472">Membrane</keyword>
<organism evidence="3">
    <name type="scientific">Vibrio parahaemolyticus</name>
    <dbReference type="NCBI Taxonomy" id="670"/>
    <lineage>
        <taxon>Bacteria</taxon>
        <taxon>Pseudomonadati</taxon>
        <taxon>Pseudomonadota</taxon>
        <taxon>Gammaproteobacteria</taxon>
        <taxon>Vibrionales</taxon>
        <taxon>Vibrionaceae</taxon>
        <taxon>Vibrio</taxon>
    </lineage>
</organism>
<reference evidence="4 5" key="1">
    <citation type="submission" date="2015-08" db="EMBL/GenBank/DDBJ databases">
        <title>Draft Genome Sequences of Vibrio parahaemolyticus Strains.</title>
        <authorList>
            <person name="Gonzalez-Escalona N."/>
            <person name="DePaola A."/>
        </authorList>
    </citation>
    <scope>NUCLEOTIDE SEQUENCE [LARGE SCALE GENOMIC DNA]</scope>
    <source>
        <strain evidence="4 5">CFSAN001621</strain>
    </source>
</reference>
<accession>A0A249W6Q3</accession>
<evidence type="ECO:0000259" key="2">
    <source>
        <dbReference type="PROSITE" id="PS50883"/>
    </source>
</evidence>
<feature type="transmembrane region" description="Helical" evidence="1">
    <location>
        <begin position="392"/>
        <end position="414"/>
    </location>
</feature>
<dbReference type="PANTHER" id="PTHR33121:SF76">
    <property type="entry name" value="SIGNALING PROTEIN"/>
    <property type="match status" value="1"/>
</dbReference>
<evidence type="ECO:0000256" key="1">
    <source>
        <dbReference type="SAM" id="Phobius"/>
    </source>
</evidence>
<keyword evidence="1" id="KW-1133">Transmembrane helix</keyword>
<protein>
    <submittedName>
        <fullName evidence="4">Diguanylate cyclase</fullName>
    </submittedName>
    <submittedName>
        <fullName evidence="3">EAL domain-containing protein</fullName>
    </submittedName>
</protein>
<dbReference type="CDD" id="cd01948">
    <property type="entry name" value="EAL"/>
    <property type="match status" value="1"/>
</dbReference>
<dbReference type="PROSITE" id="PS50883">
    <property type="entry name" value="EAL"/>
    <property type="match status" value="1"/>
</dbReference>
<proteinExistence type="predicted"/>
<dbReference type="SUPFAM" id="SSF141868">
    <property type="entry name" value="EAL domain-like"/>
    <property type="match status" value="1"/>
</dbReference>
<dbReference type="Proteomes" id="UP000191946">
    <property type="component" value="Unassembled WGS sequence"/>
</dbReference>
<evidence type="ECO:0000313" key="3">
    <source>
        <dbReference type="EMBL" id="ASZ51761.1"/>
    </source>
</evidence>
<dbReference type="SMART" id="SM00052">
    <property type="entry name" value="EAL"/>
    <property type="match status" value="1"/>
</dbReference>
<evidence type="ECO:0000313" key="5">
    <source>
        <dbReference type="Proteomes" id="UP000191946"/>
    </source>
</evidence>
<gene>
    <name evidence="4" type="ORF">AKG60_26825</name>
    <name evidence="3" type="ORF">YA91_14855</name>
</gene>
<feature type="transmembrane region" description="Helical" evidence="1">
    <location>
        <begin position="155"/>
        <end position="174"/>
    </location>
</feature>
<dbReference type="Pfam" id="PF00563">
    <property type="entry name" value="EAL"/>
    <property type="match status" value="1"/>
</dbReference>
<feature type="domain" description="EAL" evidence="2">
    <location>
        <begin position="344"/>
        <end position="571"/>
    </location>
</feature>